<accession>A0AA47LQD4</accession>
<proteinExistence type="predicted"/>
<evidence type="ECO:0000313" key="2">
    <source>
        <dbReference type="Proteomes" id="UP001164748"/>
    </source>
</evidence>
<evidence type="ECO:0000313" key="1">
    <source>
        <dbReference type="EMBL" id="WBA07560.1"/>
    </source>
</evidence>
<dbReference type="EMBL" id="CP114588">
    <property type="protein sequence ID" value="WBA07560.1"/>
    <property type="molecule type" value="Genomic_DNA"/>
</dbReference>
<dbReference type="AlphaFoldDB" id="A0AA47LQD4"/>
<organism evidence="1 2">
    <name type="scientific">Salinivibrio kushneri</name>
    <dbReference type="NCBI Taxonomy" id="1908198"/>
    <lineage>
        <taxon>Bacteria</taxon>
        <taxon>Pseudomonadati</taxon>
        <taxon>Pseudomonadota</taxon>
        <taxon>Gammaproteobacteria</taxon>
        <taxon>Vibrionales</taxon>
        <taxon>Vibrionaceae</taxon>
        <taxon>Salinivibrio</taxon>
    </lineage>
</organism>
<dbReference type="RefSeq" id="WP_046073196.1">
    <property type="nucleotide sequence ID" value="NZ_CP114588.1"/>
</dbReference>
<gene>
    <name evidence="1" type="ORF">N8M53_06685</name>
</gene>
<reference evidence="1" key="1">
    <citation type="submission" date="2022-09" db="EMBL/GenBank/DDBJ databases">
        <authorList>
            <person name="Li Z.-J."/>
        </authorList>
    </citation>
    <scope>NUCLEOTIDE SEQUENCE</scope>
    <source>
        <strain evidence="1">TGB11</strain>
    </source>
</reference>
<dbReference type="Pfam" id="PF12290">
    <property type="entry name" value="DUF3802"/>
    <property type="match status" value="1"/>
</dbReference>
<protein>
    <submittedName>
        <fullName evidence="1">DUF3802 family protein</fullName>
    </submittedName>
</protein>
<dbReference type="Proteomes" id="UP001164748">
    <property type="component" value="Chromosome"/>
</dbReference>
<dbReference type="InterPro" id="IPR020979">
    <property type="entry name" value="Uncharacterised_A0KLC6"/>
</dbReference>
<name>A0AA47LQD4_9GAMM</name>
<sequence>MVVDSDGYQALIEHFAFNLSVFEKPGEAIGDDTIADIVHDLVASNIMTICEQNPGLSSALRFTILREADRVVEDMEEVLAGRWEQPVTAEQVGFLEEYVALVKNLFDGAMVELR</sequence>